<dbReference type="RefSeq" id="WP_067777596.1">
    <property type="nucleotide sequence ID" value="NZ_LIGX01000040.1"/>
</dbReference>
<dbReference type="KEGG" id="agl:PYTT_2405"/>
<feature type="compositionally biased region" description="Basic residues" evidence="2">
    <location>
        <begin position="122"/>
        <end position="131"/>
    </location>
</feature>
<accession>A0A1H6MLZ8</accession>
<keyword evidence="1" id="KW-0175">Coiled coil</keyword>
<sequence length="176" mass="20708">MNKPLDKKVTPLMDEMINKLKSSSDEDMPLFSYFSEWWKNFALELLDRLSISEAQRQAAEAKHEKYKHIQKCYYVAVEGCSKFEKEVEELKEREYQTKQDAEREIRRKKEQVRRLLEKLRYHHRRRQKRAREYKAQLAAGTRTRKKKVAPPAEPVVPVADEPGEPGEEGGSDASVQ</sequence>
<protein>
    <submittedName>
        <fullName evidence="3">Uncharacterized protein</fullName>
    </submittedName>
</protein>
<organism evidence="3 4">
    <name type="scientific">Akkermansia glycaniphila</name>
    <dbReference type="NCBI Taxonomy" id="1679444"/>
    <lineage>
        <taxon>Bacteria</taxon>
        <taxon>Pseudomonadati</taxon>
        <taxon>Verrucomicrobiota</taxon>
        <taxon>Verrucomicrobiia</taxon>
        <taxon>Verrucomicrobiales</taxon>
        <taxon>Akkermansiaceae</taxon>
        <taxon>Akkermansia</taxon>
    </lineage>
</organism>
<feature type="compositionally biased region" description="Acidic residues" evidence="2">
    <location>
        <begin position="161"/>
        <end position="170"/>
    </location>
</feature>
<name>A0A1H6MLZ8_9BACT</name>
<evidence type="ECO:0000313" key="3">
    <source>
        <dbReference type="EMBL" id="SEH99546.1"/>
    </source>
</evidence>
<reference evidence="4" key="1">
    <citation type="submission" date="2016-09" db="EMBL/GenBank/DDBJ databases">
        <authorList>
            <person name="Koehorst J."/>
        </authorList>
    </citation>
    <scope>NUCLEOTIDE SEQUENCE [LARGE SCALE GENOMIC DNA]</scope>
</reference>
<evidence type="ECO:0000256" key="1">
    <source>
        <dbReference type="SAM" id="Coils"/>
    </source>
</evidence>
<dbReference type="STRING" id="1679444.PYTT_2405"/>
<evidence type="ECO:0000256" key="2">
    <source>
        <dbReference type="SAM" id="MobiDB-lite"/>
    </source>
</evidence>
<evidence type="ECO:0000313" key="4">
    <source>
        <dbReference type="Proteomes" id="UP000176204"/>
    </source>
</evidence>
<feature type="coiled-coil region" evidence="1">
    <location>
        <begin position="80"/>
        <end position="118"/>
    </location>
</feature>
<dbReference type="AlphaFoldDB" id="A0A1H6MLZ8"/>
<dbReference type="EMBL" id="LT629973">
    <property type="protein sequence ID" value="SEH99546.1"/>
    <property type="molecule type" value="Genomic_DNA"/>
</dbReference>
<feature type="region of interest" description="Disordered" evidence="2">
    <location>
        <begin position="122"/>
        <end position="176"/>
    </location>
</feature>
<keyword evidence="4" id="KW-1185">Reference proteome</keyword>
<gene>
    <name evidence="3" type="ORF">PYTT_2405</name>
</gene>
<dbReference type="Proteomes" id="UP000176204">
    <property type="component" value="Chromosome I"/>
</dbReference>
<proteinExistence type="predicted"/>